<organism evidence="3 4">
    <name type="scientific">Blattamonas nauphoetae</name>
    <dbReference type="NCBI Taxonomy" id="2049346"/>
    <lineage>
        <taxon>Eukaryota</taxon>
        <taxon>Metamonada</taxon>
        <taxon>Preaxostyla</taxon>
        <taxon>Oxymonadida</taxon>
        <taxon>Blattamonas</taxon>
    </lineage>
</organism>
<feature type="compositionally biased region" description="Acidic residues" evidence="1">
    <location>
        <begin position="419"/>
        <end position="432"/>
    </location>
</feature>
<keyword evidence="2" id="KW-1133">Transmembrane helix</keyword>
<feature type="compositionally biased region" description="Pro residues" evidence="1">
    <location>
        <begin position="526"/>
        <end position="542"/>
    </location>
</feature>
<reference evidence="3 4" key="1">
    <citation type="journal article" date="2022" name="bioRxiv">
        <title>Genomics of Preaxostyla Flagellates Illuminates Evolutionary Transitions and the Path Towards Mitochondrial Loss.</title>
        <authorList>
            <person name="Novak L.V.F."/>
            <person name="Treitli S.C."/>
            <person name="Pyrih J."/>
            <person name="Halakuc P."/>
            <person name="Pipaliya S.V."/>
            <person name="Vacek V."/>
            <person name="Brzon O."/>
            <person name="Soukal P."/>
            <person name="Eme L."/>
            <person name="Dacks J.B."/>
            <person name="Karnkowska A."/>
            <person name="Elias M."/>
            <person name="Hampl V."/>
        </authorList>
    </citation>
    <scope>NUCLEOTIDE SEQUENCE [LARGE SCALE GENOMIC DNA]</scope>
    <source>
        <strain evidence="3">NAU3</strain>
        <tissue evidence="3">Gut</tissue>
    </source>
</reference>
<feature type="compositionally biased region" description="Pro residues" evidence="1">
    <location>
        <begin position="549"/>
        <end position="575"/>
    </location>
</feature>
<feature type="transmembrane region" description="Helical" evidence="2">
    <location>
        <begin position="367"/>
        <end position="389"/>
    </location>
</feature>
<feature type="transmembrane region" description="Helical" evidence="2">
    <location>
        <begin position="193"/>
        <end position="216"/>
    </location>
</feature>
<accession>A0ABQ9YF50</accession>
<evidence type="ECO:0000313" key="4">
    <source>
        <dbReference type="Proteomes" id="UP001281761"/>
    </source>
</evidence>
<proteinExistence type="predicted"/>
<keyword evidence="2" id="KW-0472">Membrane</keyword>
<keyword evidence="4" id="KW-1185">Reference proteome</keyword>
<comment type="caution">
    <text evidence="3">The sequence shown here is derived from an EMBL/GenBank/DDBJ whole genome shotgun (WGS) entry which is preliminary data.</text>
</comment>
<keyword evidence="2" id="KW-0812">Transmembrane</keyword>
<evidence type="ECO:0000313" key="3">
    <source>
        <dbReference type="EMBL" id="KAK2962318.1"/>
    </source>
</evidence>
<feature type="transmembrane region" description="Helical" evidence="2">
    <location>
        <begin position="267"/>
        <end position="288"/>
    </location>
</feature>
<feature type="transmembrane region" description="Helical" evidence="2">
    <location>
        <begin position="154"/>
        <end position="181"/>
    </location>
</feature>
<feature type="transmembrane region" description="Helical" evidence="2">
    <location>
        <begin position="28"/>
        <end position="54"/>
    </location>
</feature>
<feature type="region of interest" description="Disordered" evidence="1">
    <location>
        <begin position="419"/>
        <end position="575"/>
    </location>
</feature>
<evidence type="ECO:0000256" key="2">
    <source>
        <dbReference type="SAM" id="Phobius"/>
    </source>
</evidence>
<feature type="transmembrane region" description="Helical" evidence="2">
    <location>
        <begin position="236"/>
        <end position="258"/>
    </location>
</feature>
<evidence type="ECO:0000256" key="1">
    <source>
        <dbReference type="SAM" id="MobiDB-lite"/>
    </source>
</evidence>
<gene>
    <name evidence="3" type="ORF">BLNAU_2561</name>
</gene>
<feature type="transmembrane region" description="Helical" evidence="2">
    <location>
        <begin position="60"/>
        <end position="83"/>
    </location>
</feature>
<feature type="transmembrane region" description="Helical" evidence="2">
    <location>
        <begin position="95"/>
        <end position="122"/>
    </location>
</feature>
<name>A0ABQ9YF50_9EUKA</name>
<protein>
    <submittedName>
        <fullName evidence="3">Uncharacterized protein</fullName>
    </submittedName>
</protein>
<dbReference type="EMBL" id="JARBJD010000011">
    <property type="protein sequence ID" value="KAK2962318.1"/>
    <property type="molecule type" value="Genomic_DNA"/>
</dbReference>
<dbReference type="Proteomes" id="UP001281761">
    <property type="component" value="Unassembled WGS sequence"/>
</dbReference>
<sequence>MNVRGQTGQRTLTKIVFDPDQRFKLFRVALVVLCVVYALCGILLLVLGIVAMITTKSMSYLPPMITGLAIVVLLLCGTSFYSLQYTPKKFGPPFIFFLLFFFAAILFGVASILLGVFCFALRTNVESKILMRWDYFEQYVAQANLTNEQAVENFISIFNVCGTALVVVGVLLLAGPIVAAFQLEKMDLIKSLFFVFSALLIIFGLGEFGVGLYLTISYVYNDPTRLSLSNDSGRLWGTLVCGLFPIVIGILGFIITFLKIENATKQMLIFTLANVVVLIIQFVFSIYLEAGFRNIITHAVDKIAASEGGTTYFNQLVWIRRYFLNEVTPPSVPEDSEEEPVWVFPDVWENSKEWIITTLGNRVHSDFTIAILCGVVVLVVLILFIITLLTSTMYERSEKSKKVLAGYTDEFDLLDFEFNEDEDNDDTDSEDDVAPKKRGKQIVQDVDSFEMTDQKETPHSQFSPRMDDEPIAFGAQKSAIFGRNGPPSPIPEETFELEEPPVEAVTLSTQQAHMSPYGRPSGFDNFPPPPSSDLGDFPPPPPPDDDDLPPPPPGDFPPPPDDLPPPPSDLPPPPV</sequence>